<accession>A0ACC1IPG9</accession>
<name>A0ACC1IPG9_9FUNG</name>
<dbReference type="EMBL" id="JANBPG010000242">
    <property type="protein sequence ID" value="KAJ1898393.1"/>
    <property type="molecule type" value="Genomic_DNA"/>
</dbReference>
<evidence type="ECO:0000313" key="2">
    <source>
        <dbReference type="Proteomes" id="UP001150581"/>
    </source>
</evidence>
<protein>
    <submittedName>
        <fullName evidence="1">Uncharacterized protein</fullName>
    </submittedName>
</protein>
<organism evidence="1 2">
    <name type="scientific">Kickxella alabastrina</name>
    <dbReference type="NCBI Taxonomy" id="61397"/>
    <lineage>
        <taxon>Eukaryota</taxon>
        <taxon>Fungi</taxon>
        <taxon>Fungi incertae sedis</taxon>
        <taxon>Zoopagomycota</taxon>
        <taxon>Kickxellomycotina</taxon>
        <taxon>Kickxellomycetes</taxon>
        <taxon>Kickxellales</taxon>
        <taxon>Kickxellaceae</taxon>
        <taxon>Kickxella</taxon>
    </lineage>
</organism>
<keyword evidence="2" id="KW-1185">Reference proteome</keyword>
<proteinExistence type="predicted"/>
<sequence length="350" mass="38881">MSSSTPTKNDITQESQKLLHAAALNIVALIDHVHKYEGTENTSAGFFGADLKRSINELADAIDKEVTRFLIACKPPALEVEIRVLTPKILAGFFQLVQHFDRIPKLAGKTYLDAVRKAICRSLVAIAMVFNSFIEEPVEVDKAVVAEMSYMASSGIFWEHCKALAQIPTDNRTAVVAVWVESVGSLVKDAAEELSESLQEAEAVDLKDSKDSEYSDDSMDDFDPEIPTHRVAEGRKIQKLVNVAKHTCDKIALRCIRDCAQLDDERTVWLDRLLDLGRPVQSSVDDLVATLFADEDVWMAQVGVEKEALTRALGELVTLAITFVDDSHLPWFELCRKQLDAAKHTSNVVR</sequence>
<gene>
    <name evidence="1" type="ORF">LPJ66_002779</name>
</gene>
<evidence type="ECO:0000313" key="1">
    <source>
        <dbReference type="EMBL" id="KAJ1898393.1"/>
    </source>
</evidence>
<dbReference type="Proteomes" id="UP001150581">
    <property type="component" value="Unassembled WGS sequence"/>
</dbReference>
<reference evidence="1" key="1">
    <citation type="submission" date="2022-07" db="EMBL/GenBank/DDBJ databases">
        <title>Phylogenomic reconstructions and comparative analyses of Kickxellomycotina fungi.</title>
        <authorList>
            <person name="Reynolds N.K."/>
            <person name="Stajich J.E."/>
            <person name="Barry K."/>
            <person name="Grigoriev I.V."/>
            <person name="Crous P."/>
            <person name="Smith M.E."/>
        </authorList>
    </citation>
    <scope>NUCLEOTIDE SEQUENCE</scope>
    <source>
        <strain evidence="1">Benny 63K</strain>
    </source>
</reference>
<comment type="caution">
    <text evidence="1">The sequence shown here is derived from an EMBL/GenBank/DDBJ whole genome shotgun (WGS) entry which is preliminary data.</text>
</comment>